<dbReference type="PANTHER" id="PTHR30250:SF11">
    <property type="entry name" value="O-ANTIGEN TRANSPORTER-RELATED"/>
    <property type="match status" value="1"/>
</dbReference>
<feature type="transmembrane region" description="Helical" evidence="6">
    <location>
        <begin position="152"/>
        <end position="171"/>
    </location>
</feature>
<feature type="transmembrane region" description="Helical" evidence="6">
    <location>
        <begin position="51"/>
        <end position="72"/>
    </location>
</feature>
<keyword evidence="2" id="KW-1003">Cell membrane</keyword>
<evidence type="ECO:0000256" key="5">
    <source>
        <dbReference type="ARBA" id="ARBA00023136"/>
    </source>
</evidence>
<accession>A0A381UNS0</accession>
<keyword evidence="3 6" id="KW-0812">Transmembrane</keyword>
<feature type="transmembrane region" description="Helical" evidence="6">
    <location>
        <begin position="297"/>
        <end position="315"/>
    </location>
</feature>
<dbReference type="Pfam" id="PF01943">
    <property type="entry name" value="Polysacc_synt"/>
    <property type="match status" value="1"/>
</dbReference>
<dbReference type="InterPro" id="IPR002797">
    <property type="entry name" value="Polysacc_synth"/>
</dbReference>
<dbReference type="EMBL" id="UINC01006787">
    <property type="protein sequence ID" value="SVA29624.1"/>
    <property type="molecule type" value="Genomic_DNA"/>
</dbReference>
<evidence type="ECO:0008006" key="8">
    <source>
        <dbReference type="Google" id="ProtNLM"/>
    </source>
</evidence>
<feature type="transmembrane region" description="Helical" evidence="6">
    <location>
        <begin position="267"/>
        <end position="285"/>
    </location>
</feature>
<proteinExistence type="predicted"/>
<keyword evidence="5 6" id="KW-0472">Membrane</keyword>
<evidence type="ECO:0000256" key="6">
    <source>
        <dbReference type="SAM" id="Phobius"/>
    </source>
</evidence>
<feature type="transmembrane region" description="Helical" evidence="6">
    <location>
        <begin position="18"/>
        <end position="39"/>
    </location>
</feature>
<feature type="transmembrane region" description="Helical" evidence="6">
    <location>
        <begin position="93"/>
        <end position="118"/>
    </location>
</feature>
<protein>
    <recommendedName>
        <fullName evidence="8">Polysaccharide biosynthesis protein C-terminal domain-containing protein</fullName>
    </recommendedName>
</protein>
<feature type="transmembrane region" description="Helical" evidence="6">
    <location>
        <begin position="364"/>
        <end position="384"/>
    </location>
</feature>
<reference evidence="7" key="1">
    <citation type="submission" date="2018-05" db="EMBL/GenBank/DDBJ databases">
        <authorList>
            <person name="Lanie J.A."/>
            <person name="Ng W.-L."/>
            <person name="Kazmierczak K.M."/>
            <person name="Andrzejewski T.M."/>
            <person name="Davidsen T.M."/>
            <person name="Wayne K.J."/>
            <person name="Tettelin H."/>
            <person name="Glass J.I."/>
            <person name="Rusch D."/>
            <person name="Podicherti R."/>
            <person name="Tsui H.-C.T."/>
            <person name="Winkler M.E."/>
        </authorList>
    </citation>
    <scope>NUCLEOTIDE SEQUENCE</scope>
</reference>
<feature type="transmembrane region" description="Helical" evidence="6">
    <location>
        <begin position="124"/>
        <end position="143"/>
    </location>
</feature>
<sequence length="417" mass="47495">MVSKFTQNIRHPLVANSFYLYLAHFADYLLLLLILPFIARVLGPSALGEVGLAQTFGLFILLLMEFGFPLMATRQVARIKDDVKELKDFVGELFMFKLFLIPVALFLSFLAIWTVPVFKNNPHYILITSFGAIFQSLSPIWFFQGIEKIRTIAISKTVFRILGFLIIFYYVRSSQDGWIILLAYSLSSVLICGYLLAYMTNIIGRFHLSSFKKVWAIFRKTQYSFLITILPAIYNNLGIIILSTIVTPLQLGYYYGAARIHRALNTLYGPVGQALYPHLASMGYSKNDQTKKVIKKFLWFMLAIAILFCMGLYFFAHPLIQVLLGPEFFAAEKTLKLFGVVLPLTAISHVLGRQWLMVADYERQYSNILTIASLVGMISIIVLIKPFGILSIPLSLIIFESLTIVLILFILRQNTLW</sequence>
<feature type="transmembrane region" description="Helical" evidence="6">
    <location>
        <begin position="390"/>
        <end position="411"/>
    </location>
</feature>
<dbReference type="InterPro" id="IPR050833">
    <property type="entry name" value="Poly_Biosynth_Transport"/>
</dbReference>
<evidence type="ECO:0000313" key="7">
    <source>
        <dbReference type="EMBL" id="SVA29624.1"/>
    </source>
</evidence>
<dbReference type="AlphaFoldDB" id="A0A381UNS0"/>
<evidence type="ECO:0000256" key="4">
    <source>
        <dbReference type="ARBA" id="ARBA00022989"/>
    </source>
</evidence>
<dbReference type="PANTHER" id="PTHR30250">
    <property type="entry name" value="PST FAMILY PREDICTED COLANIC ACID TRANSPORTER"/>
    <property type="match status" value="1"/>
</dbReference>
<feature type="transmembrane region" description="Helical" evidence="6">
    <location>
        <begin position="177"/>
        <end position="203"/>
    </location>
</feature>
<feature type="transmembrane region" description="Helical" evidence="6">
    <location>
        <begin position="335"/>
        <end position="352"/>
    </location>
</feature>
<gene>
    <name evidence="7" type="ORF">METZ01_LOCUS82478</name>
</gene>
<evidence type="ECO:0000256" key="3">
    <source>
        <dbReference type="ARBA" id="ARBA00022692"/>
    </source>
</evidence>
<evidence type="ECO:0000256" key="2">
    <source>
        <dbReference type="ARBA" id="ARBA00022475"/>
    </source>
</evidence>
<comment type="subcellular location">
    <subcellularLocation>
        <location evidence="1">Cell membrane</location>
        <topology evidence="1">Multi-pass membrane protein</topology>
    </subcellularLocation>
</comment>
<name>A0A381UNS0_9ZZZZ</name>
<keyword evidence="4 6" id="KW-1133">Transmembrane helix</keyword>
<dbReference type="GO" id="GO:0005886">
    <property type="term" value="C:plasma membrane"/>
    <property type="evidence" value="ECO:0007669"/>
    <property type="project" value="UniProtKB-SubCell"/>
</dbReference>
<feature type="transmembrane region" description="Helical" evidence="6">
    <location>
        <begin position="223"/>
        <end position="247"/>
    </location>
</feature>
<organism evidence="7">
    <name type="scientific">marine metagenome</name>
    <dbReference type="NCBI Taxonomy" id="408172"/>
    <lineage>
        <taxon>unclassified sequences</taxon>
        <taxon>metagenomes</taxon>
        <taxon>ecological metagenomes</taxon>
    </lineage>
</organism>
<evidence type="ECO:0000256" key="1">
    <source>
        <dbReference type="ARBA" id="ARBA00004651"/>
    </source>
</evidence>